<gene>
    <name evidence="5" type="ORF">WKI299_LOCUS3482</name>
</gene>
<dbReference type="SUPFAM" id="SSF47769">
    <property type="entry name" value="SAM/Pointed domain"/>
    <property type="match status" value="1"/>
</dbReference>
<feature type="compositionally biased region" description="Basic and acidic residues" evidence="2">
    <location>
        <begin position="1837"/>
        <end position="1848"/>
    </location>
</feature>
<feature type="domain" description="VLIG-type G" evidence="4">
    <location>
        <begin position="820"/>
        <end position="911"/>
    </location>
</feature>
<accession>A0A816M340</accession>
<dbReference type="PANTHER" id="PTHR14819">
    <property type="entry name" value="GTP-BINDING"/>
    <property type="match status" value="1"/>
</dbReference>
<reference evidence="5" key="1">
    <citation type="submission" date="2021-02" db="EMBL/GenBank/DDBJ databases">
        <authorList>
            <person name="Nowell W R."/>
        </authorList>
    </citation>
    <scope>NUCLEOTIDE SEQUENCE</scope>
</reference>
<dbReference type="InterPro" id="IPR027417">
    <property type="entry name" value="P-loop_NTPase"/>
</dbReference>
<dbReference type="PANTHER" id="PTHR14819:SF25">
    <property type="entry name" value="CHROMOSOME UNDETERMINED SCAFFOLD_52, WHOLE GENOME SHOTGUN SEQUENCE"/>
    <property type="match status" value="1"/>
</dbReference>
<dbReference type="InterPro" id="IPR030383">
    <property type="entry name" value="G_VLIG_dom"/>
</dbReference>
<dbReference type="Proteomes" id="UP000663856">
    <property type="component" value="Unassembled WGS sequence"/>
</dbReference>
<dbReference type="Gene3D" id="1.10.150.50">
    <property type="entry name" value="Transcription Factor, Ets-1"/>
    <property type="match status" value="1"/>
</dbReference>
<evidence type="ECO:0000313" key="5">
    <source>
        <dbReference type="EMBL" id="CAF1974733.1"/>
    </source>
</evidence>
<dbReference type="PROSITE" id="PS50105">
    <property type="entry name" value="SAM_DOMAIN"/>
    <property type="match status" value="1"/>
</dbReference>
<dbReference type="GO" id="GO:0005525">
    <property type="term" value="F:GTP binding"/>
    <property type="evidence" value="ECO:0007669"/>
    <property type="project" value="InterPro"/>
</dbReference>
<feature type="coiled-coil region" evidence="1">
    <location>
        <begin position="1433"/>
        <end position="1460"/>
    </location>
</feature>
<organism evidence="5 6">
    <name type="scientific">Rotaria magnacalcarata</name>
    <dbReference type="NCBI Taxonomy" id="392030"/>
    <lineage>
        <taxon>Eukaryota</taxon>
        <taxon>Metazoa</taxon>
        <taxon>Spiralia</taxon>
        <taxon>Gnathifera</taxon>
        <taxon>Rotifera</taxon>
        <taxon>Eurotatoria</taxon>
        <taxon>Bdelloidea</taxon>
        <taxon>Philodinida</taxon>
        <taxon>Philodinidae</taxon>
        <taxon>Rotaria</taxon>
    </lineage>
</organism>
<evidence type="ECO:0000256" key="1">
    <source>
        <dbReference type="SAM" id="Coils"/>
    </source>
</evidence>
<feature type="domain" description="SAM" evidence="3">
    <location>
        <begin position="33"/>
        <end position="97"/>
    </location>
</feature>
<dbReference type="InterPro" id="IPR001660">
    <property type="entry name" value="SAM"/>
</dbReference>
<dbReference type="Pfam" id="PF07647">
    <property type="entry name" value="SAM_2"/>
    <property type="match status" value="1"/>
</dbReference>
<comment type="caution">
    <text evidence="5">The sequence shown here is derived from an EMBL/GenBank/DDBJ whole genome shotgun (WGS) entry which is preliminary data.</text>
</comment>
<proteinExistence type="predicted"/>
<dbReference type="InterPro" id="IPR013761">
    <property type="entry name" value="SAM/pointed_sf"/>
</dbReference>
<dbReference type="Gene3D" id="3.40.50.300">
    <property type="entry name" value="P-loop containing nucleotide triphosphate hydrolases"/>
    <property type="match status" value="1"/>
</dbReference>
<evidence type="ECO:0000256" key="2">
    <source>
        <dbReference type="SAM" id="MobiDB-lite"/>
    </source>
</evidence>
<feature type="region of interest" description="Disordered" evidence="2">
    <location>
        <begin position="1837"/>
        <end position="1856"/>
    </location>
</feature>
<evidence type="ECO:0000259" key="3">
    <source>
        <dbReference type="PROSITE" id="PS50105"/>
    </source>
</evidence>
<evidence type="ECO:0000313" key="6">
    <source>
        <dbReference type="Proteomes" id="UP000663856"/>
    </source>
</evidence>
<evidence type="ECO:0000259" key="4">
    <source>
        <dbReference type="PROSITE" id="PS51717"/>
    </source>
</evidence>
<dbReference type="PROSITE" id="PS51717">
    <property type="entry name" value="G_VLIG"/>
    <property type="match status" value="1"/>
</dbReference>
<keyword evidence="1" id="KW-0175">Coiled coil</keyword>
<dbReference type="SUPFAM" id="SSF52540">
    <property type="entry name" value="P-loop containing nucleoside triphosphate hydrolases"/>
    <property type="match status" value="1"/>
</dbReference>
<dbReference type="InterPro" id="IPR052986">
    <property type="entry name" value="VLIG_GTPase"/>
</dbReference>
<sequence length="1856" mass="215316">MDEFMDVTPSVNEKSIAQNSSISDLVNHNPVNWSVSDVATWLSSCGLKQYASAFEENTIDGGALMDENFDETTIKELIPNIKDRLLFNKERKKLRLASTKKFKLISFFISRENKLITSQSTLINLPENSKTYVQKVDLSSSRSISDLMDKEMYSSVRTGKKAQCKWELNEPNVTRLDISELLQPWHSIYTQVIQNVMNAEVLNIFKKIFGYMCIKPESDGLDSSLNIIIDESITSEIIFQNITRSYSLKSYILDSLKRYHSLFDIMDALSSCLSAAGTNSAMHSFLDIIEQITKYILIICTIESLSLDSQRFLGNMIRKNGLPIPLAYYTLDTNELEFKINFNVLAETFCFSSDRIILYFGSPTSIGLGKTSILPYLFENIRSEMLNTDGNPQFRSSCIDTMFASFTKTDSYVVFDIHGTMTTINEDLITAIQQYSSMQILFVTEADLQNRDFLLKTMNYSTETRMKPTIVVIFDSKYGVKSSSSCETFQQAFAKENWSNTFWITAPILSKSIRESKFNEERRLKRLRNSLMENFRSTLAVLRTRSNFESIFTIQAHFIKIKSICNAPPPSIYTFEIHQTLESLFKKLSDKTDNLKLVTPITYLESAKLKCEKELSQLWEQSSADLNAQLVEIQKQYQSIDQIPQYTMFFIDLLVKHPYIELLIAEKYLELWRAQYEKPLFSQLNAEKQDAYNVMSCIKHLEEQSQIHTNKGNQAEAENILNQIILAKEDYKAREHRIIKIENQLSNIDLTIGLFCDEILALYEHLPKLFESNNLAELLAEKFIDLMYKGFSFHILRGRPLRCHSKLIQLSLKHIHKSSNKSPIVLTVIGEQSSAKSSLLNATFGCNFRVSAGRCTIGMYLSVVRWQSHTIVIFDTEGLLSLEESGSIFDNQMVSMAMLTSHMVLVNHKGEFSANLEHLVGMSFYAKLQIRSPLKPKLLFILRDQSDTNAMDTFIKQLAKFKENLYNDCKFLKSSIEDELEINERSIILLPNAFSSDYNSILEIEQTWRNRTFPMKINELRKIISTSLSETGSQIYHDVLQLYQKMTSNWDAIDKLGPNLLACKTLYELSMKNELREIARDITENCITAIHNEGRQDITNILSAITHDNCSQSDITSFSNQFHAMIQVTHNKILKKAVIDYNSKTQRSCFPPEIKEKVAKLIEPPILNMQGLLRAEFEECLHKRIHDARVSNAQHRLIDAVQKEFDRNINLNTEQLQARINKAYQEELETYTQRIRSESEAPDQIRLRIIKFYNSDLRAKAANTTGGSVYNLLHELDVNQLQRRSQELEELYQCVISYTQPKQPSNTSFIDRLKKIFRNNGNKENEERLWELFYHRVEPWFREKHYEKENKKLFLKIIEQCFPQLRDDIINIIQSQRSLDPCIISHTLTYIQNFYNNEIIVHKRTRLVPHNFLLDVAVISLRKLIEEIIKTEQHRHEKDIEKARNDLATWRENLKTQIDHMHDSFEQGKNMATIMSEEIFKETSRILLDKILHDITEEIGRSQFINHDAVQNQAYQESFEQGNGENILKYVLNVNRYFCELSLRDINTKLEAVIYMYMRDAEQFIINVFNIVNDTAQQSQLDNARLIADEIEKSILDKGLLGINVDNMFKFEEIISLPIQSLSDFKKGFKTLLDSFDKIPDRVVTLKRDVKKSTYNGCRMRISRQLGCQSRCPGCGAKCSRPEPHEEDLVKQWHQCECAPASCSCNQPKPQFMVVHGTPHHIAEAFFGRKYYKIHTPVLTLCYQHWMTSGMYLSNDERVSPLQKYYNQYHPAWYNNLNELADTGNACKEDIPPPEQRRAWMIVRHVIVSRYAHRGMVDEESYDKKLYPSNIEALPKDFEPKWNDKNYESDEDNNEQ</sequence>
<protein>
    <submittedName>
        <fullName evidence="5">Uncharacterized protein</fullName>
    </submittedName>
</protein>
<dbReference type="SMART" id="SM00454">
    <property type="entry name" value="SAM"/>
    <property type="match status" value="1"/>
</dbReference>
<name>A0A816M340_9BILA</name>
<dbReference type="Pfam" id="PF25683">
    <property type="entry name" value="URGCP_GTPase"/>
    <property type="match status" value="1"/>
</dbReference>
<dbReference type="EMBL" id="CAJNRF010000690">
    <property type="protein sequence ID" value="CAF1974733.1"/>
    <property type="molecule type" value="Genomic_DNA"/>
</dbReference>